<sequence>MSDDVRSLVRAGTEPAPPPPPAEPLTVLFTGRPGPRPRLGRELYVAVPVFRSAYDAVRDALEPWLRLPLAAVVFAPEGGVDASLIRRAEFAQPALFAFQVAAYRLWQSWGLEVRALSGVGTGAVAAAHAAGTLPLPEAARLIAAWSRLPPPWPVTGPADRAARTAEAEFRRAARAAGEALTAAGRAAPAGPPVPFVCSTTGRLLAPGPGGQRLLARHLLHQARQPVSFADAVRTLDAAGFRRTHPCGPDPENGWPDSELRAVAGVLTHTRAHEPGCTPPRGSFERPAPG</sequence>
<evidence type="ECO:0000313" key="5">
    <source>
        <dbReference type="EMBL" id="UUY52467.1"/>
    </source>
</evidence>
<keyword evidence="5" id="KW-0614">Plasmid</keyword>
<geneLocation type="plasmid" evidence="5 6">
    <name>unnamed1</name>
</geneLocation>
<keyword evidence="5" id="KW-0012">Acyltransferase</keyword>
<proteinExistence type="predicted"/>
<dbReference type="InterPro" id="IPR050091">
    <property type="entry name" value="PKS_NRPS_Biosynth_Enz"/>
</dbReference>
<protein>
    <submittedName>
        <fullName evidence="5">Acyltransferase domain-containing protein</fullName>
    </submittedName>
</protein>
<dbReference type="Proteomes" id="UP001057738">
    <property type="component" value="Plasmid unnamed1"/>
</dbReference>
<accession>A0ABY5Q7P6</accession>
<dbReference type="GO" id="GO:0016746">
    <property type="term" value="F:acyltransferase activity"/>
    <property type="evidence" value="ECO:0007669"/>
    <property type="project" value="UniProtKB-KW"/>
</dbReference>
<evidence type="ECO:0000259" key="4">
    <source>
        <dbReference type="SMART" id="SM00827"/>
    </source>
</evidence>
<evidence type="ECO:0000256" key="3">
    <source>
        <dbReference type="SAM" id="MobiDB-lite"/>
    </source>
</evidence>
<feature type="domain" description="Malonyl-CoA:ACP transacylase (MAT)" evidence="4">
    <location>
        <begin position="28"/>
        <end position="268"/>
    </location>
</feature>
<dbReference type="SMART" id="SM00827">
    <property type="entry name" value="PKS_AT"/>
    <property type="match status" value="1"/>
</dbReference>
<dbReference type="PANTHER" id="PTHR43775:SF51">
    <property type="entry name" value="INACTIVE PHENOLPHTHIOCEROL SYNTHESIS POLYKETIDE SYNTHASE TYPE I PKS1-RELATED"/>
    <property type="match status" value="1"/>
</dbReference>
<dbReference type="InterPro" id="IPR014043">
    <property type="entry name" value="Acyl_transferase_dom"/>
</dbReference>
<gene>
    <name evidence="5" type="ORF">NRK68_34985</name>
</gene>
<dbReference type="GeneID" id="95578746"/>
<reference evidence="5" key="1">
    <citation type="submission" date="2022-08" db="EMBL/GenBank/DDBJ databases">
        <authorList>
            <person name="Tian L."/>
        </authorList>
    </citation>
    <scope>NUCLEOTIDE SEQUENCE</scope>
    <source>
        <strain evidence="5">CM253</strain>
        <plasmid evidence="5">unnamed1</plasmid>
    </source>
</reference>
<dbReference type="EMBL" id="CP102515">
    <property type="protein sequence ID" value="UUY52467.1"/>
    <property type="molecule type" value="Genomic_DNA"/>
</dbReference>
<feature type="region of interest" description="Disordered" evidence="3">
    <location>
        <begin position="270"/>
        <end position="289"/>
    </location>
</feature>
<dbReference type="SUPFAM" id="SSF52151">
    <property type="entry name" value="FabD/lysophospholipase-like"/>
    <property type="match status" value="1"/>
</dbReference>
<dbReference type="PANTHER" id="PTHR43775">
    <property type="entry name" value="FATTY ACID SYNTHASE"/>
    <property type="match status" value="1"/>
</dbReference>
<evidence type="ECO:0000256" key="1">
    <source>
        <dbReference type="ARBA" id="ARBA00022679"/>
    </source>
</evidence>
<dbReference type="Gene3D" id="3.40.366.10">
    <property type="entry name" value="Malonyl-Coenzyme A Acyl Carrier Protein, domain 2"/>
    <property type="match status" value="1"/>
</dbReference>
<evidence type="ECO:0000256" key="2">
    <source>
        <dbReference type="ARBA" id="ARBA00023268"/>
    </source>
</evidence>
<name>A0ABY5Q7P6_9ACTN</name>
<dbReference type="RefSeq" id="WP_257858213.1">
    <property type="nucleotide sequence ID" value="NZ_CP102515.1"/>
</dbReference>
<dbReference type="InterPro" id="IPR016035">
    <property type="entry name" value="Acyl_Trfase/lysoPLipase"/>
</dbReference>
<keyword evidence="2" id="KW-0511">Multifunctional enzyme</keyword>
<evidence type="ECO:0000313" key="6">
    <source>
        <dbReference type="Proteomes" id="UP001057738"/>
    </source>
</evidence>
<organism evidence="5 6">
    <name type="scientific">Streptomyces yangpuensis</name>
    <dbReference type="NCBI Taxonomy" id="1648182"/>
    <lineage>
        <taxon>Bacteria</taxon>
        <taxon>Bacillati</taxon>
        <taxon>Actinomycetota</taxon>
        <taxon>Actinomycetes</taxon>
        <taxon>Kitasatosporales</taxon>
        <taxon>Streptomycetaceae</taxon>
        <taxon>Streptomyces</taxon>
    </lineage>
</organism>
<feature type="region of interest" description="Disordered" evidence="3">
    <location>
        <begin position="1"/>
        <end position="24"/>
    </location>
</feature>
<keyword evidence="6" id="KW-1185">Reference proteome</keyword>
<keyword evidence="1" id="KW-0808">Transferase</keyword>
<dbReference type="InterPro" id="IPR001227">
    <property type="entry name" value="Ac_transferase_dom_sf"/>
</dbReference>
<dbReference type="Pfam" id="PF00698">
    <property type="entry name" value="Acyl_transf_1"/>
    <property type="match status" value="1"/>
</dbReference>